<evidence type="ECO:0000313" key="1">
    <source>
        <dbReference type="EMBL" id="QGZ88676.1"/>
    </source>
</evidence>
<dbReference type="PANTHER" id="PTHR39550:SF1">
    <property type="entry name" value="SLL0658 PROTEIN"/>
    <property type="match status" value="1"/>
</dbReference>
<reference evidence="1 2" key="1">
    <citation type="submission" date="2019-12" db="EMBL/GenBank/DDBJ databases">
        <title>Complete genome sequence of Microcystis aeruginosa strain FD4.</title>
        <authorList>
            <person name="Urakawa H."/>
        </authorList>
    </citation>
    <scope>NUCLEOTIDE SEQUENCE [LARGE SCALE GENOMIC DNA]</scope>
    <source>
        <strain evidence="1 2">FD4</strain>
    </source>
</reference>
<dbReference type="InterPro" id="IPR021799">
    <property type="entry name" value="PIN-like_prokaryotic"/>
</dbReference>
<dbReference type="Pfam" id="PF11848">
    <property type="entry name" value="DUF3368"/>
    <property type="match status" value="1"/>
</dbReference>
<dbReference type="Proteomes" id="UP000438345">
    <property type="component" value="Chromosome"/>
</dbReference>
<gene>
    <name evidence="1" type="ORF">GQR42_02645</name>
</gene>
<dbReference type="EMBL" id="CP046973">
    <property type="protein sequence ID" value="QGZ88676.1"/>
    <property type="molecule type" value="Genomic_DNA"/>
</dbReference>
<name>A0A857CZ64_MICAE</name>
<proteinExistence type="predicted"/>
<dbReference type="AlphaFoldDB" id="A0A857CZ64"/>
<accession>A0A857CZ64</accession>
<organism evidence="1 2">
    <name type="scientific">Microcystis aeruginosa FD4</name>
    <dbReference type="NCBI Taxonomy" id="2686288"/>
    <lineage>
        <taxon>Bacteria</taxon>
        <taxon>Bacillati</taxon>
        <taxon>Cyanobacteriota</taxon>
        <taxon>Cyanophyceae</taxon>
        <taxon>Oscillatoriophycideae</taxon>
        <taxon>Chroococcales</taxon>
        <taxon>Microcystaceae</taxon>
        <taxon>Microcystis</taxon>
    </lineage>
</organism>
<protein>
    <submittedName>
        <fullName evidence="1">DUF3368 domain-containing protein</fullName>
    </submittedName>
</protein>
<sequence length="163" mass="17811">MIVVSDTSALCNLAIIDHLWLLESIYQTVIIPDVVARELAAASNPIIPAILQVGWIQPQPLTNSELVNQLQQERGLDAGEANAIALALELQADDLLIDERLGRQEALRLGLSIIGILGILLVAKQRSLIPQVQPVMDTLISQAGFRVSSQLYQRVLALAEELY</sequence>
<dbReference type="PANTHER" id="PTHR39550">
    <property type="entry name" value="SLL0658 PROTEIN"/>
    <property type="match status" value="1"/>
</dbReference>
<evidence type="ECO:0000313" key="2">
    <source>
        <dbReference type="Proteomes" id="UP000438345"/>
    </source>
</evidence>
<dbReference type="RefSeq" id="WP_158198794.1">
    <property type="nucleotide sequence ID" value="NZ_CP046973.1"/>
</dbReference>